<evidence type="ECO:0000256" key="6">
    <source>
        <dbReference type="ARBA" id="ARBA00022777"/>
    </source>
</evidence>
<dbReference type="GO" id="GO:0000155">
    <property type="term" value="F:phosphorelay sensor kinase activity"/>
    <property type="evidence" value="ECO:0007669"/>
    <property type="project" value="InterPro"/>
</dbReference>
<dbReference type="SMART" id="SM00091">
    <property type="entry name" value="PAS"/>
    <property type="match status" value="1"/>
</dbReference>
<keyword evidence="6 13" id="KW-0418">Kinase</keyword>
<dbReference type="InterPro" id="IPR000700">
    <property type="entry name" value="PAS-assoc_C"/>
</dbReference>
<keyword evidence="3" id="KW-0597">Phosphoprotein</keyword>
<dbReference type="GO" id="GO:0006355">
    <property type="term" value="P:regulation of DNA-templated transcription"/>
    <property type="evidence" value="ECO:0007669"/>
    <property type="project" value="InterPro"/>
</dbReference>
<feature type="domain" description="PAS" evidence="11">
    <location>
        <begin position="66"/>
        <end position="119"/>
    </location>
</feature>
<dbReference type="PANTHER" id="PTHR43065">
    <property type="entry name" value="SENSOR HISTIDINE KINASE"/>
    <property type="match status" value="1"/>
</dbReference>
<keyword evidence="9" id="KW-0175">Coiled coil</keyword>
<dbReference type="InterPro" id="IPR003661">
    <property type="entry name" value="HisK_dim/P_dom"/>
</dbReference>
<evidence type="ECO:0000256" key="4">
    <source>
        <dbReference type="ARBA" id="ARBA00022679"/>
    </source>
</evidence>
<dbReference type="Pfam" id="PF00512">
    <property type="entry name" value="HisKA"/>
    <property type="match status" value="1"/>
</dbReference>
<keyword evidence="8" id="KW-0902">Two-component regulatory system</keyword>
<dbReference type="EC" id="2.7.13.3" evidence="2"/>
<name>U7D8Y1_9BACT</name>
<dbReference type="Gene3D" id="1.10.287.130">
    <property type="match status" value="1"/>
</dbReference>
<evidence type="ECO:0000256" key="7">
    <source>
        <dbReference type="ARBA" id="ARBA00022840"/>
    </source>
</evidence>
<gene>
    <name evidence="13" type="ORF">CALK_0617</name>
</gene>
<dbReference type="InterPro" id="IPR005467">
    <property type="entry name" value="His_kinase_dom"/>
</dbReference>
<dbReference type="RefSeq" id="WP_022636143.1">
    <property type="nucleotide sequence ID" value="NZ_ASJR01000004.1"/>
</dbReference>
<dbReference type="Pfam" id="PF02518">
    <property type="entry name" value="HATPase_c"/>
    <property type="match status" value="1"/>
</dbReference>
<dbReference type="AlphaFoldDB" id="U7D8Y1"/>
<reference evidence="13 14" key="1">
    <citation type="journal article" date="2013" name="Environ. Microbiol.">
        <title>Genome analysis of Chitinivibrio alkaliphilus gen. nov., sp. nov., a novel extremely haloalkaliphilic anaerobic chitinolytic bacterium from the candidate phylum Termite Group 3.</title>
        <authorList>
            <person name="Sorokin D.Y."/>
            <person name="Gumerov V.M."/>
            <person name="Rakitin A.L."/>
            <person name="Beletsky A.V."/>
            <person name="Damste J.S."/>
            <person name="Muyzer G."/>
            <person name="Mardanov A.V."/>
            <person name="Ravin N.V."/>
        </authorList>
    </citation>
    <scope>NUCLEOTIDE SEQUENCE [LARGE SCALE GENOMIC DNA]</scope>
    <source>
        <strain evidence="13 14">ACht1</strain>
    </source>
</reference>
<keyword evidence="7" id="KW-0067">ATP-binding</keyword>
<dbReference type="CDD" id="cd00130">
    <property type="entry name" value="PAS"/>
    <property type="match status" value="1"/>
</dbReference>
<dbReference type="GO" id="GO:0005524">
    <property type="term" value="F:ATP binding"/>
    <property type="evidence" value="ECO:0007669"/>
    <property type="project" value="UniProtKB-KW"/>
</dbReference>
<evidence type="ECO:0000256" key="9">
    <source>
        <dbReference type="SAM" id="Coils"/>
    </source>
</evidence>
<dbReference type="OrthoDB" id="9776727at2"/>
<proteinExistence type="predicted"/>
<evidence type="ECO:0000313" key="14">
    <source>
        <dbReference type="Proteomes" id="UP000017148"/>
    </source>
</evidence>
<evidence type="ECO:0000256" key="8">
    <source>
        <dbReference type="ARBA" id="ARBA00023012"/>
    </source>
</evidence>
<dbReference type="Pfam" id="PF00989">
    <property type="entry name" value="PAS"/>
    <property type="match status" value="1"/>
</dbReference>
<evidence type="ECO:0000259" key="10">
    <source>
        <dbReference type="PROSITE" id="PS50109"/>
    </source>
</evidence>
<evidence type="ECO:0000256" key="3">
    <source>
        <dbReference type="ARBA" id="ARBA00022553"/>
    </source>
</evidence>
<dbReference type="SUPFAM" id="SSF55874">
    <property type="entry name" value="ATPase domain of HSP90 chaperone/DNA topoisomerase II/histidine kinase"/>
    <property type="match status" value="1"/>
</dbReference>
<accession>U7D8Y1</accession>
<dbReference type="InterPro" id="IPR036097">
    <property type="entry name" value="HisK_dim/P_sf"/>
</dbReference>
<comment type="catalytic activity">
    <reaction evidence="1">
        <text>ATP + protein L-histidine = ADP + protein N-phospho-L-histidine.</text>
        <dbReference type="EC" id="2.7.13.3"/>
    </reaction>
</comment>
<evidence type="ECO:0000256" key="1">
    <source>
        <dbReference type="ARBA" id="ARBA00000085"/>
    </source>
</evidence>
<protein>
    <recommendedName>
        <fullName evidence="2">histidine kinase</fullName>
        <ecNumber evidence="2">2.7.13.3</ecNumber>
    </recommendedName>
</protein>
<evidence type="ECO:0000259" key="11">
    <source>
        <dbReference type="PROSITE" id="PS50112"/>
    </source>
</evidence>
<dbReference type="STRING" id="1313304.CALK_0617"/>
<feature type="domain" description="Histidine kinase" evidence="10">
    <location>
        <begin position="203"/>
        <end position="419"/>
    </location>
</feature>
<feature type="domain" description="PAC" evidence="12">
    <location>
        <begin position="137"/>
        <end position="190"/>
    </location>
</feature>
<dbReference type="Gene3D" id="3.30.450.20">
    <property type="entry name" value="PAS domain"/>
    <property type="match status" value="1"/>
</dbReference>
<dbReference type="PROSITE" id="PS50113">
    <property type="entry name" value="PAC"/>
    <property type="match status" value="1"/>
</dbReference>
<dbReference type="InterPro" id="IPR000014">
    <property type="entry name" value="PAS"/>
</dbReference>
<dbReference type="SMART" id="SM00388">
    <property type="entry name" value="HisKA"/>
    <property type="match status" value="1"/>
</dbReference>
<dbReference type="CDD" id="cd00082">
    <property type="entry name" value="HisKA"/>
    <property type="match status" value="1"/>
</dbReference>
<dbReference type="Proteomes" id="UP000017148">
    <property type="component" value="Unassembled WGS sequence"/>
</dbReference>
<dbReference type="SUPFAM" id="SSF55785">
    <property type="entry name" value="PYP-like sensor domain (PAS domain)"/>
    <property type="match status" value="1"/>
</dbReference>
<dbReference type="SMART" id="SM00387">
    <property type="entry name" value="HATPase_c"/>
    <property type="match status" value="1"/>
</dbReference>
<sequence>MEQPEKQNNSTPQEEQLKEIIRDFEKQSQVLTQAYRSMEEQFAALNLELDSKNKALESALAEKDATYTLLNSTLETMHNGVIAIDVDGVVTVFNSAAENILGYARDEVVGQTITTAFLHHTFSENSLCDTFDSGCNHELDEKFIWDKEGRPVPVKFQSSLLYSPSGVLLGAVEIFSDLSRVKQLEEENAQNKTLAALGEMAATLSHEVKNPLGAMGTWARLLDRSIASEDTKSRTILAHITDALTRLNKIVSSMLIFGRQSESSQLQRCNLRDLMCELADSMEVEMVFTSGKDITFLREWDTRDLFVRVDPEKIRQIVMNLMINAIHAIDEKGTITLKMEGIDKRGDSYAKITLSDTGCGIAESTKELLFRPFHTTKENGTGLGLAIVQKLVAFHKGTIQVDSTPGEGTAMHLFLPVDIVQ</sequence>
<keyword evidence="5" id="KW-0547">Nucleotide-binding</keyword>
<dbReference type="PROSITE" id="PS50112">
    <property type="entry name" value="PAS"/>
    <property type="match status" value="1"/>
</dbReference>
<dbReference type="SUPFAM" id="SSF47384">
    <property type="entry name" value="Homodimeric domain of signal transducing histidine kinase"/>
    <property type="match status" value="1"/>
</dbReference>
<evidence type="ECO:0000256" key="2">
    <source>
        <dbReference type="ARBA" id="ARBA00012438"/>
    </source>
</evidence>
<dbReference type="NCBIfam" id="TIGR00229">
    <property type="entry name" value="sensory_box"/>
    <property type="match status" value="1"/>
</dbReference>
<comment type="caution">
    <text evidence="13">The sequence shown here is derived from an EMBL/GenBank/DDBJ whole genome shotgun (WGS) entry which is preliminary data.</text>
</comment>
<evidence type="ECO:0000313" key="13">
    <source>
        <dbReference type="EMBL" id="ERP38844.1"/>
    </source>
</evidence>
<dbReference type="PANTHER" id="PTHR43065:SF10">
    <property type="entry name" value="PEROXIDE STRESS-ACTIVATED HISTIDINE KINASE MAK3"/>
    <property type="match status" value="1"/>
</dbReference>
<dbReference type="InterPro" id="IPR004358">
    <property type="entry name" value="Sig_transdc_His_kin-like_C"/>
</dbReference>
<keyword evidence="4" id="KW-0808">Transferase</keyword>
<keyword evidence="14" id="KW-1185">Reference proteome</keyword>
<dbReference type="InterPro" id="IPR035965">
    <property type="entry name" value="PAS-like_dom_sf"/>
</dbReference>
<dbReference type="InterPro" id="IPR003594">
    <property type="entry name" value="HATPase_dom"/>
</dbReference>
<dbReference type="InterPro" id="IPR036890">
    <property type="entry name" value="HATPase_C_sf"/>
</dbReference>
<dbReference type="Gene3D" id="3.30.565.10">
    <property type="entry name" value="Histidine kinase-like ATPase, C-terminal domain"/>
    <property type="match status" value="1"/>
</dbReference>
<organism evidence="13 14">
    <name type="scientific">Chitinivibrio alkaliphilus ACht1</name>
    <dbReference type="NCBI Taxonomy" id="1313304"/>
    <lineage>
        <taxon>Bacteria</taxon>
        <taxon>Pseudomonadati</taxon>
        <taxon>Fibrobacterota</taxon>
        <taxon>Chitinivibrionia</taxon>
        <taxon>Chitinivibrionales</taxon>
        <taxon>Chitinivibrionaceae</taxon>
        <taxon>Chitinivibrio</taxon>
    </lineage>
</organism>
<evidence type="ECO:0000259" key="12">
    <source>
        <dbReference type="PROSITE" id="PS50113"/>
    </source>
</evidence>
<feature type="coiled-coil region" evidence="9">
    <location>
        <begin position="21"/>
        <end position="62"/>
    </location>
</feature>
<dbReference type="PROSITE" id="PS50109">
    <property type="entry name" value="HIS_KIN"/>
    <property type="match status" value="1"/>
</dbReference>
<dbReference type="EMBL" id="ASJR01000004">
    <property type="protein sequence ID" value="ERP38844.1"/>
    <property type="molecule type" value="Genomic_DNA"/>
</dbReference>
<dbReference type="PRINTS" id="PR00344">
    <property type="entry name" value="BCTRLSENSOR"/>
</dbReference>
<dbReference type="InterPro" id="IPR013767">
    <property type="entry name" value="PAS_fold"/>
</dbReference>
<dbReference type="eggNOG" id="COG3852">
    <property type="taxonomic scope" value="Bacteria"/>
</dbReference>
<evidence type="ECO:0000256" key="5">
    <source>
        <dbReference type="ARBA" id="ARBA00022741"/>
    </source>
</evidence>